<sequence length="154" mass="16981">MRRSTVLIAAASLATATVVASHPHADAATQPLQFRRFVVETKIPGTDPTTNTYLNRETIALTNTSTTKAYNLKGYVIYDRGNHFRYTFPSLTLRPRATVTLHTGKGSISITNVYWNKTGYVWNNDGDTATLNNAAGHAIESCVYYKVKAGYKTC</sequence>
<dbReference type="Gene3D" id="2.60.40.1260">
    <property type="entry name" value="Lamin Tail domain"/>
    <property type="match status" value="1"/>
</dbReference>
<dbReference type="SUPFAM" id="SSF74853">
    <property type="entry name" value="Lamin A/C globular tail domain"/>
    <property type="match status" value="1"/>
</dbReference>
<feature type="domain" description="LTD" evidence="2">
    <location>
        <begin position="47"/>
        <end position="149"/>
    </location>
</feature>
<dbReference type="AlphaFoldDB" id="A0A0K1JGY9"/>
<dbReference type="STRING" id="571913.VV02_09085"/>
<dbReference type="Pfam" id="PF00932">
    <property type="entry name" value="LTD"/>
    <property type="match status" value="1"/>
</dbReference>
<evidence type="ECO:0000313" key="3">
    <source>
        <dbReference type="EMBL" id="AKU15971.1"/>
    </source>
</evidence>
<keyword evidence="1" id="KW-0732">Signal</keyword>
<evidence type="ECO:0000259" key="2">
    <source>
        <dbReference type="PROSITE" id="PS51841"/>
    </source>
</evidence>
<evidence type="ECO:0000313" key="4">
    <source>
        <dbReference type="Proteomes" id="UP000066480"/>
    </source>
</evidence>
<dbReference type="InterPro" id="IPR001322">
    <property type="entry name" value="Lamin_tail_dom"/>
</dbReference>
<keyword evidence="4" id="KW-1185">Reference proteome</keyword>
<dbReference type="EMBL" id="CP011112">
    <property type="protein sequence ID" value="AKU15971.1"/>
    <property type="molecule type" value="Genomic_DNA"/>
</dbReference>
<feature type="signal peptide" evidence="1">
    <location>
        <begin position="1"/>
        <end position="27"/>
    </location>
</feature>
<dbReference type="RefSeq" id="WP_052591060.1">
    <property type="nucleotide sequence ID" value="NZ_CP011112.1"/>
</dbReference>
<dbReference type="Proteomes" id="UP000066480">
    <property type="component" value="Chromosome"/>
</dbReference>
<feature type="chain" id="PRO_5005461845" description="LTD domain-containing protein" evidence="1">
    <location>
        <begin position="28"/>
        <end position="154"/>
    </location>
</feature>
<gene>
    <name evidence="3" type="ORF">VV02_09085</name>
</gene>
<protein>
    <recommendedName>
        <fullName evidence="2">LTD domain-containing protein</fullName>
    </recommendedName>
</protein>
<organism evidence="3 4">
    <name type="scientific">Luteipulveratus mongoliensis</name>
    <dbReference type="NCBI Taxonomy" id="571913"/>
    <lineage>
        <taxon>Bacteria</taxon>
        <taxon>Bacillati</taxon>
        <taxon>Actinomycetota</taxon>
        <taxon>Actinomycetes</taxon>
        <taxon>Micrococcales</taxon>
        <taxon>Dermacoccaceae</taxon>
        <taxon>Luteipulveratus</taxon>
    </lineage>
</organism>
<evidence type="ECO:0000256" key="1">
    <source>
        <dbReference type="SAM" id="SignalP"/>
    </source>
</evidence>
<dbReference type="KEGG" id="lmoi:VV02_09085"/>
<name>A0A0K1JGY9_9MICO</name>
<reference evidence="3 4" key="1">
    <citation type="submission" date="2015-03" db="EMBL/GenBank/DDBJ databases">
        <title>Luteipulveratus halotolerans sp. nov., a novel actinobacterium (Dermacoccaceae) from Sarawak, Malaysia.</title>
        <authorList>
            <person name="Juboi H."/>
            <person name="Basik A."/>
            <person name="Shamsul S.S."/>
            <person name="Arnold P."/>
            <person name="Schmitt E.K."/>
            <person name="Sanglier J.-J."/>
            <person name="Yeo T."/>
        </authorList>
    </citation>
    <scope>NUCLEOTIDE SEQUENCE [LARGE SCALE GENOMIC DNA]</scope>
    <source>
        <strain evidence="3 4">MN07-A0370</strain>
    </source>
</reference>
<proteinExistence type="predicted"/>
<accession>A0A0K1JGY9</accession>
<dbReference type="OrthoDB" id="3828227at2"/>
<dbReference type="PROSITE" id="PS51841">
    <property type="entry name" value="LTD"/>
    <property type="match status" value="1"/>
</dbReference>
<dbReference type="InterPro" id="IPR036415">
    <property type="entry name" value="Lamin_tail_dom_sf"/>
</dbReference>